<dbReference type="InterPro" id="IPR051029">
    <property type="entry name" value="mRNA_Capping_Enz/RNA_Phosphat"/>
</dbReference>
<sequence>MHLRCTSPLPVVETNSKLSRFIVSISIPVSFSTPIPVILDSDIVLTIVFDPNPILNFGSGHAFDSDPGPVPDSAIRPAINHSSDTEAGDKLVGVHCTHGLNRTGYLVCRYMRDRLDVPPKQAITQFEKARGYHIERENYIADLLGKSPPPPSLGPDTDIKPIINDEVCRKTKQRAIEHNKNPKKEEIRGHRTSNVIENWRLKDADDTFLSNTNADNNIEHRNRRVENWRVKNTNDIESHTYKQYTYREVYKTSSTGYIRQEKVKDRTGSSSSETGRTWLSKRSKSRNSTSNPEFSSPRDSDDSYSFIYDY</sequence>
<dbReference type="Proteomes" id="UP000299102">
    <property type="component" value="Unassembled WGS sequence"/>
</dbReference>
<proteinExistence type="predicted"/>
<comment type="caution">
    <text evidence="3">The sequence shown here is derived from an EMBL/GenBank/DDBJ whole genome shotgun (WGS) entry which is preliminary data.</text>
</comment>
<gene>
    <name evidence="3" type="primary">PTP</name>
    <name evidence="3" type="ORF">EVAR_50081_1</name>
</gene>
<dbReference type="AlphaFoldDB" id="A0A4C1ZQP9"/>
<dbReference type="InterPro" id="IPR000387">
    <property type="entry name" value="Tyr_Pase_dom"/>
</dbReference>
<name>A0A4C1ZQP9_EUMVA</name>
<feature type="domain" description="Tyrosine specific protein phosphatases" evidence="2">
    <location>
        <begin position="72"/>
        <end position="141"/>
    </location>
</feature>
<dbReference type="SUPFAM" id="SSF52799">
    <property type="entry name" value="(Phosphotyrosine protein) phosphatases II"/>
    <property type="match status" value="1"/>
</dbReference>
<keyword evidence="4" id="KW-1185">Reference proteome</keyword>
<dbReference type="PROSITE" id="PS00383">
    <property type="entry name" value="TYR_PHOSPHATASE_1"/>
    <property type="match status" value="1"/>
</dbReference>
<dbReference type="Gene3D" id="3.90.190.10">
    <property type="entry name" value="Protein tyrosine phosphatase superfamily"/>
    <property type="match status" value="1"/>
</dbReference>
<evidence type="ECO:0000256" key="1">
    <source>
        <dbReference type="SAM" id="MobiDB-lite"/>
    </source>
</evidence>
<dbReference type="STRING" id="151549.A0A4C1ZQP9"/>
<evidence type="ECO:0000313" key="4">
    <source>
        <dbReference type="Proteomes" id="UP000299102"/>
    </source>
</evidence>
<evidence type="ECO:0000313" key="3">
    <source>
        <dbReference type="EMBL" id="GBP90088.1"/>
    </source>
</evidence>
<dbReference type="PANTHER" id="PTHR10367">
    <property type="entry name" value="MRNA-CAPPING ENZYME"/>
    <property type="match status" value="1"/>
</dbReference>
<feature type="region of interest" description="Disordered" evidence="1">
    <location>
        <begin position="261"/>
        <end position="310"/>
    </location>
</feature>
<accession>A0A4C1ZQP9</accession>
<dbReference type="PANTHER" id="PTHR10367:SF9">
    <property type="entry name" value="DUAL-SPECIFICITY PHOSPHATASE 11 (RNA_RNP COMPLEX 1-INTERACTING)"/>
    <property type="match status" value="1"/>
</dbReference>
<dbReference type="PROSITE" id="PS50056">
    <property type="entry name" value="TYR_PHOSPHATASE_2"/>
    <property type="match status" value="1"/>
</dbReference>
<protein>
    <submittedName>
        <fullName evidence="3">Tyrosine-protein phosphatase</fullName>
    </submittedName>
</protein>
<organism evidence="3 4">
    <name type="scientific">Eumeta variegata</name>
    <name type="common">Bagworm moth</name>
    <name type="synonym">Eumeta japonica</name>
    <dbReference type="NCBI Taxonomy" id="151549"/>
    <lineage>
        <taxon>Eukaryota</taxon>
        <taxon>Metazoa</taxon>
        <taxon>Ecdysozoa</taxon>
        <taxon>Arthropoda</taxon>
        <taxon>Hexapoda</taxon>
        <taxon>Insecta</taxon>
        <taxon>Pterygota</taxon>
        <taxon>Neoptera</taxon>
        <taxon>Endopterygota</taxon>
        <taxon>Lepidoptera</taxon>
        <taxon>Glossata</taxon>
        <taxon>Ditrysia</taxon>
        <taxon>Tineoidea</taxon>
        <taxon>Psychidae</taxon>
        <taxon>Oiketicinae</taxon>
        <taxon>Eumeta</taxon>
    </lineage>
</organism>
<reference evidence="3 4" key="1">
    <citation type="journal article" date="2019" name="Commun. Biol.">
        <title>The bagworm genome reveals a unique fibroin gene that provides high tensile strength.</title>
        <authorList>
            <person name="Kono N."/>
            <person name="Nakamura H."/>
            <person name="Ohtoshi R."/>
            <person name="Tomita M."/>
            <person name="Numata K."/>
            <person name="Arakawa K."/>
        </authorList>
    </citation>
    <scope>NUCLEOTIDE SEQUENCE [LARGE SCALE GENOMIC DNA]</scope>
</reference>
<dbReference type="InterPro" id="IPR016130">
    <property type="entry name" value="Tyr_Pase_AS"/>
</dbReference>
<dbReference type="GO" id="GO:0004651">
    <property type="term" value="F:polynucleotide 5'-phosphatase activity"/>
    <property type="evidence" value="ECO:0007669"/>
    <property type="project" value="TreeGrafter"/>
</dbReference>
<evidence type="ECO:0000259" key="2">
    <source>
        <dbReference type="PROSITE" id="PS50056"/>
    </source>
</evidence>
<dbReference type="EMBL" id="BGZK01002055">
    <property type="protein sequence ID" value="GBP90088.1"/>
    <property type="molecule type" value="Genomic_DNA"/>
</dbReference>
<dbReference type="OrthoDB" id="428974at2759"/>
<dbReference type="InterPro" id="IPR029021">
    <property type="entry name" value="Prot-tyrosine_phosphatase-like"/>
</dbReference>